<name>A0A973WRF6_9BRAD</name>
<gene>
    <name evidence="2" type="ORF">HU230_25565</name>
</gene>
<proteinExistence type="predicted"/>
<reference evidence="2" key="1">
    <citation type="submission" date="2020-06" db="EMBL/GenBank/DDBJ databases">
        <title>Whole Genome Sequence of Bradyrhizobium sp. Strain 66S1MB.</title>
        <authorList>
            <person name="Bromfield E."/>
            <person name="Cloutier S."/>
        </authorList>
    </citation>
    <scope>NUCLEOTIDE SEQUENCE</scope>
    <source>
        <strain evidence="2">66S1MB</strain>
    </source>
</reference>
<evidence type="ECO:0000313" key="2">
    <source>
        <dbReference type="EMBL" id="NVL09081.1"/>
    </source>
</evidence>
<protein>
    <submittedName>
        <fullName evidence="2">Uncharacterized protein</fullName>
    </submittedName>
</protein>
<feature type="compositionally biased region" description="Basic and acidic residues" evidence="1">
    <location>
        <begin position="62"/>
        <end position="71"/>
    </location>
</feature>
<sequence length="71" mass="7328">MMSGAIVPAHAIDAQVARTCDALVARAFPPREPGNPASGSARGGAKDQRDYFNKCVANGGKMGDDTPPKSK</sequence>
<evidence type="ECO:0000256" key="1">
    <source>
        <dbReference type="SAM" id="MobiDB-lite"/>
    </source>
</evidence>
<accession>A0A973WRF6</accession>
<dbReference type="AlphaFoldDB" id="A0A973WRF6"/>
<comment type="caution">
    <text evidence="2">The sequence shown here is derived from an EMBL/GenBank/DDBJ whole genome shotgun (WGS) entry which is preliminary data.</text>
</comment>
<organism evidence="2">
    <name type="scientific">Bradyrhizobium quebecense</name>
    <dbReference type="NCBI Taxonomy" id="2748629"/>
    <lineage>
        <taxon>Bacteria</taxon>
        <taxon>Pseudomonadati</taxon>
        <taxon>Pseudomonadota</taxon>
        <taxon>Alphaproteobacteria</taxon>
        <taxon>Hyphomicrobiales</taxon>
        <taxon>Nitrobacteraceae</taxon>
        <taxon>Bradyrhizobium</taxon>
    </lineage>
</organism>
<feature type="region of interest" description="Disordered" evidence="1">
    <location>
        <begin position="27"/>
        <end position="71"/>
    </location>
</feature>
<dbReference type="EMBL" id="JABWSX010000001">
    <property type="protein sequence ID" value="NVL09081.1"/>
    <property type="molecule type" value="Genomic_DNA"/>
</dbReference>